<accession>A0A931BFD9</accession>
<sequence>MKKYLLLIGLLAAAKAGHAQSIASGTVSLTGNIGYSRSTNTNTSGASFGAIGGVITRVSYTTETTNSQFNTAVSGGYFVADNLAVGLNVGFSTSSSSQKITASSTIGPIPTVLPSLKPNNLVQAGAFVQYYNFFSEQFGVVGTLGGGYQHGKAYAYSSGITPEATSYSSNGYYASLTPGIVFFPIPKIGISASIGSLGFSHLSNDFPESAGSIPPDGYENTSNFFGANFGLNQLQFGATYYFGR</sequence>
<keyword evidence="3" id="KW-1185">Reference proteome</keyword>
<gene>
    <name evidence="2" type="ORF">I2I01_14700</name>
</gene>
<name>A0A931BFD9_9BACT</name>
<protein>
    <recommendedName>
        <fullName evidence="4">Outer membrane protein beta-barrel domain-containing protein</fullName>
    </recommendedName>
</protein>
<dbReference type="AlphaFoldDB" id="A0A931BFD9"/>
<comment type="caution">
    <text evidence="2">The sequence shown here is derived from an EMBL/GenBank/DDBJ whole genome shotgun (WGS) entry which is preliminary data.</text>
</comment>
<feature type="signal peptide" evidence="1">
    <location>
        <begin position="1"/>
        <end position="19"/>
    </location>
</feature>
<proteinExistence type="predicted"/>
<evidence type="ECO:0000313" key="3">
    <source>
        <dbReference type="Proteomes" id="UP000645610"/>
    </source>
</evidence>
<dbReference type="Proteomes" id="UP000645610">
    <property type="component" value="Unassembled WGS sequence"/>
</dbReference>
<feature type="chain" id="PRO_5037204736" description="Outer membrane protein beta-barrel domain-containing protein" evidence="1">
    <location>
        <begin position="20"/>
        <end position="244"/>
    </location>
</feature>
<dbReference type="RefSeq" id="WP_196287234.1">
    <property type="nucleotide sequence ID" value="NZ_JADQDP010000003.1"/>
</dbReference>
<dbReference type="EMBL" id="JADQDP010000003">
    <property type="protein sequence ID" value="MBF9142895.1"/>
    <property type="molecule type" value="Genomic_DNA"/>
</dbReference>
<reference evidence="2 3" key="1">
    <citation type="submission" date="2020-11" db="EMBL/GenBank/DDBJ databases">
        <authorList>
            <person name="Kim M.K."/>
        </authorList>
    </citation>
    <scope>NUCLEOTIDE SEQUENCE [LARGE SCALE GENOMIC DNA]</scope>
    <source>
        <strain evidence="2 3">BT439</strain>
    </source>
</reference>
<evidence type="ECO:0000313" key="2">
    <source>
        <dbReference type="EMBL" id="MBF9142895.1"/>
    </source>
</evidence>
<keyword evidence="1" id="KW-0732">Signal</keyword>
<evidence type="ECO:0008006" key="4">
    <source>
        <dbReference type="Google" id="ProtNLM"/>
    </source>
</evidence>
<organism evidence="2 3">
    <name type="scientific">Hymenobacter properus</name>
    <dbReference type="NCBI Taxonomy" id="2791026"/>
    <lineage>
        <taxon>Bacteria</taxon>
        <taxon>Pseudomonadati</taxon>
        <taxon>Bacteroidota</taxon>
        <taxon>Cytophagia</taxon>
        <taxon>Cytophagales</taxon>
        <taxon>Hymenobacteraceae</taxon>
        <taxon>Hymenobacter</taxon>
    </lineage>
</organism>
<evidence type="ECO:0000256" key="1">
    <source>
        <dbReference type="SAM" id="SignalP"/>
    </source>
</evidence>